<reference evidence="1" key="2">
    <citation type="submission" date="2015-06" db="UniProtKB">
        <authorList>
            <consortium name="EnsemblMetazoa"/>
        </authorList>
    </citation>
    <scope>IDENTIFICATION</scope>
</reference>
<proteinExistence type="predicted"/>
<dbReference type="AlphaFoldDB" id="T1JR93"/>
<evidence type="ECO:0000313" key="1">
    <source>
        <dbReference type="EnsemblMetazoa" id="tetur01g06060.1"/>
    </source>
</evidence>
<organism evidence="1 2">
    <name type="scientific">Tetranychus urticae</name>
    <name type="common">Two-spotted spider mite</name>
    <dbReference type="NCBI Taxonomy" id="32264"/>
    <lineage>
        <taxon>Eukaryota</taxon>
        <taxon>Metazoa</taxon>
        <taxon>Ecdysozoa</taxon>
        <taxon>Arthropoda</taxon>
        <taxon>Chelicerata</taxon>
        <taxon>Arachnida</taxon>
        <taxon>Acari</taxon>
        <taxon>Acariformes</taxon>
        <taxon>Trombidiformes</taxon>
        <taxon>Prostigmata</taxon>
        <taxon>Eleutherengona</taxon>
        <taxon>Raphignathae</taxon>
        <taxon>Tetranychoidea</taxon>
        <taxon>Tetranychidae</taxon>
        <taxon>Tetranychus</taxon>
    </lineage>
</organism>
<evidence type="ECO:0000313" key="2">
    <source>
        <dbReference type="Proteomes" id="UP000015104"/>
    </source>
</evidence>
<dbReference type="EnsemblMetazoa" id="tetur01g06060.1">
    <property type="protein sequence ID" value="tetur01g06060.1"/>
    <property type="gene ID" value="tetur01g06060"/>
</dbReference>
<dbReference type="HOGENOM" id="CLU_3052909_0_0_1"/>
<dbReference type="EMBL" id="CAEY01000446">
    <property type="status" value="NOT_ANNOTATED_CDS"/>
    <property type="molecule type" value="Genomic_DNA"/>
</dbReference>
<dbReference type="Proteomes" id="UP000015104">
    <property type="component" value="Unassembled WGS sequence"/>
</dbReference>
<accession>T1JR93</accession>
<sequence>MIQKKANKIISKDAVQMYKQIIFSRICDVKPFKQQHYDQVNLGNILVQPKINLT</sequence>
<reference evidence="2" key="1">
    <citation type="submission" date="2011-08" db="EMBL/GenBank/DDBJ databases">
        <authorList>
            <person name="Rombauts S."/>
        </authorList>
    </citation>
    <scope>NUCLEOTIDE SEQUENCE</scope>
    <source>
        <strain evidence="2">London</strain>
    </source>
</reference>
<protein>
    <submittedName>
        <fullName evidence="1">Uncharacterized protein</fullName>
    </submittedName>
</protein>
<name>T1JR93_TETUR</name>
<keyword evidence="2" id="KW-1185">Reference proteome</keyword>